<evidence type="ECO:0000256" key="1">
    <source>
        <dbReference type="SAM" id="SignalP"/>
    </source>
</evidence>
<gene>
    <name evidence="2" type="ORF">PPENT_87.1.T1740049</name>
</gene>
<evidence type="ECO:0000313" key="2">
    <source>
        <dbReference type="EMBL" id="CAD8213167.1"/>
    </source>
</evidence>
<name>A0A8S1YL24_9CILI</name>
<evidence type="ECO:0008006" key="4">
    <source>
        <dbReference type="Google" id="ProtNLM"/>
    </source>
</evidence>
<feature type="chain" id="PRO_5035929798" description="Transmembrane protein" evidence="1">
    <location>
        <begin position="20"/>
        <end position="351"/>
    </location>
</feature>
<evidence type="ECO:0000313" key="3">
    <source>
        <dbReference type="Proteomes" id="UP000689195"/>
    </source>
</evidence>
<protein>
    <recommendedName>
        <fullName evidence="4">Transmembrane protein</fullName>
    </recommendedName>
</protein>
<dbReference type="EMBL" id="CAJJDO010000174">
    <property type="protein sequence ID" value="CAD8213167.1"/>
    <property type="molecule type" value="Genomic_DNA"/>
</dbReference>
<feature type="signal peptide" evidence="1">
    <location>
        <begin position="1"/>
        <end position="19"/>
    </location>
</feature>
<reference evidence="2" key="1">
    <citation type="submission" date="2021-01" db="EMBL/GenBank/DDBJ databases">
        <authorList>
            <consortium name="Genoscope - CEA"/>
            <person name="William W."/>
        </authorList>
    </citation>
    <scope>NUCLEOTIDE SEQUENCE</scope>
</reference>
<comment type="caution">
    <text evidence="2">The sequence shown here is derived from an EMBL/GenBank/DDBJ whole genome shotgun (WGS) entry which is preliminary data.</text>
</comment>
<keyword evidence="3" id="KW-1185">Reference proteome</keyword>
<dbReference type="Proteomes" id="UP000689195">
    <property type="component" value="Unassembled WGS sequence"/>
</dbReference>
<keyword evidence="1" id="KW-0732">Signal</keyword>
<proteinExistence type="predicted"/>
<accession>A0A8S1YL24</accession>
<dbReference type="AlphaFoldDB" id="A0A8S1YL24"/>
<organism evidence="2 3">
    <name type="scientific">Paramecium pentaurelia</name>
    <dbReference type="NCBI Taxonomy" id="43138"/>
    <lineage>
        <taxon>Eukaryota</taxon>
        <taxon>Sar</taxon>
        <taxon>Alveolata</taxon>
        <taxon>Ciliophora</taxon>
        <taxon>Intramacronucleata</taxon>
        <taxon>Oligohymenophorea</taxon>
        <taxon>Peniculida</taxon>
        <taxon>Parameciidae</taxon>
        <taxon>Paramecium</taxon>
    </lineage>
</organism>
<sequence length="351" mass="41071">MKFVIGFLILNVLVVPIQMYTSLFSDITEFQNNVFLYPRYVLTLLFYQIRKLVLNKQKFSDISIQAFERQNMMFRCNASQGRLMVCLILSKGDVILRDVPSSIFIDNKNNLIIKRCKTQKIYRRKLNIDHQNKYMIIQAQQIVIYTEIINSYNIIIKHLLSTSNDISRIAFINENVFYILKGNSYKLFIFESSQIALLQVLDKGRDFPNQSIREIPLNTDLILETNNLSKLLMRIFNQTKQKEQFQGTMHPIVLKNKQEVHAKEFHKMVKIRWVIHNEKNLWALYDISTDEKIMKSYETYTQDSSIAKIENIFLADSGINIGNSKITLGGQSCSPALYQKQNMDIPNRTIL</sequence>